<dbReference type="RefSeq" id="WP_055850633.1">
    <property type="nucleotide sequence ID" value="NZ_CP167817.1"/>
</dbReference>
<dbReference type="EMBL" id="MDEE01000017">
    <property type="protein sequence ID" value="PPU55611.1"/>
    <property type="molecule type" value="Genomic_DNA"/>
</dbReference>
<sequence>MSKTISVSAAVLSGVLGIALASVSAPASAGFKDAFKGKGSAQDQRKQGVAEIPVCTKPLGSLSVIEPEDAVNWWTGQQLPAPSKLIKVFVNKSRCFTLVDRGAGMAASQREREMAASGDLRARSNIGKGQIRAADYVMTPDLISQNSNAGGSAVAGLLGGLVGGNAGALVGGLNFTKKTADVALTVTDVRSSEQVAMAEGNAKKTDMGWGGAGGLFTGGGLGAAGVGGYANTEIGQVITLAYLQAYTDIVTQLGGLSGNAAASNTQQAVTVTRAGRLLANAKGSGAAVRTLEPGMMLYPTGTKEGVMWEVEDEMGNRGWVSSAMLELSK</sequence>
<dbReference type="GO" id="GO:0030288">
    <property type="term" value="C:outer membrane-bounded periplasmic space"/>
    <property type="evidence" value="ECO:0007669"/>
    <property type="project" value="InterPro"/>
</dbReference>
<evidence type="ECO:0000313" key="3">
    <source>
        <dbReference type="Proteomes" id="UP000238908"/>
    </source>
</evidence>
<dbReference type="Pfam" id="PF03783">
    <property type="entry name" value="CsgG"/>
    <property type="match status" value="1"/>
</dbReference>
<dbReference type="InterPro" id="IPR005534">
    <property type="entry name" value="Curli_assmbl/transp-comp_CsgG"/>
</dbReference>
<protein>
    <submittedName>
        <fullName evidence="2">Peptidoglycan-binding protein</fullName>
    </submittedName>
</protein>
<name>A0A2S7C227_9XANT</name>
<organism evidence="2 3">
    <name type="scientific">Xanthomonas dyei</name>
    <dbReference type="NCBI Taxonomy" id="743699"/>
    <lineage>
        <taxon>Bacteria</taxon>
        <taxon>Pseudomonadati</taxon>
        <taxon>Pseudomonadota</taxon>
        <taxon>Gammaproteobacteria</taxon>
        <taxon>Lysobacterales</taxon>
        <taxon>Lysobacteraceae</taxon>
        <taxon>Xanthomonas</taxon>
    </lineage>
</organism>
<keyword evidence="1" id="KW-0732">Signal</keyword>
<evidence type="ECO:0000256" key="1">
    <source>
        <dbReference type="SAM" id="SignalP"/>
    </source>
</evidence>
<dbReference type="Proteomes" id="UP000238908">
    <property type="component" value="Unassembled WGS sequence"/>
</dbReference>
<evidence type="ECO:0000313" key="2">
    <source>
        <dbReference type="EMBL" id="PPU55611.1"/>
    </source>
</evidence>
<accession>A0A2S7C227</accession>
<proteinExistence type="predicted"/>
<reference evidence="2 3" key="1">
    <citation type="submission" date="2016-08" db="EMBL/GenBank/DDBJ databases">
        <authorList>
            <person name="Seilhamer J.J."/>
        </authorList>
    </citation>
    <scope>NUCLEOTIDE SEQUENCE [LARGE SCALE GENOMIC DNA]</scope>
    <source>
        <strain evidence="2 3">CFBP7245</strain>
    </source>
</reference>
<dbReference type="AlphaFoldDB" id="A0A2S7C227"/>
<gene>
    <name evidence="2" type="ORF">XdyCFBP7245_12590</name>
</gene>
<comment type="caution">
    <text evidence="2">The sequence shown here is derived from an EMBL/GenBank/DDBJ whole genome shotgun (WGS) entry which is preliminary data.</text>
</comment>
<feature type="signal peptide" evidence="1">
    <location>
        <begin position="1"/>
        <end position="29"/>
    </location>
</feature>
<feature type="chain" id="PRO_5015497015" evidence="1">
    <location>
        <begin position="30"/>
        <end position="329"/>
    </location>
</feature>